<keyword evidence="1" id="KW-0812">Transmembrane</keyword>
<dbReference type="OrthoDB" id="9759607at2"/>
<dbReference type="Proteomes" id="UP000276443">
    <property type="component" value="Unassembled WGS sequence"/>
</dbReference>
<sequence>MEKIAVSYDYPIVIISIIIAVFASFTTIELMRRTMQTIKQKHLWLLVSALTMGVGIWSMHFAGMLALESDVRFEYDIISTTTSLIIAIIASYAAFYFITFRKTTNLVLSLSAILLGTGISSMHYLGMHGMTVMNIDLSYDLLWVVISVLTGILGSGIALYVFANVNKEYLYVYQLLIATLLGFAISGLHYSAMKAVSIYNTVQGHDHFYQVWTVPAHSDYLLVAIVTVMFTIFIAMNTLTLRERIIQSEINYLAFHDPLTGLPNRNMLDQYIQESLLRGQKYNQPFSLFFLDLNDFKEINDTHGHDVGDSILVKVSERLSSSLRQGDVVTRLGGDEFIIVLDRIGADGAKEVAERILESFIEPIRVDGQEFKVKPSIGISIYPKDGQDMETLMKQADQAMYSAKNDDDRYMKRAD</sequence>
<dbReference type="SUPFAM" id="SSF55073">
    <property type="entry name" value="Nucleotide cyclase"/>
    <property type="match status" value="1"/>
</dbReference>
<accession>A0A3N5C3C7</accession>
<evidence type="ECO:0000259" key="3">
    <source>
        <dbReference type="PROSITE" id="PS50924"/>
    </source>
</evidence>
<dbReference type="InterPro" id="IPR052163">
    <property type="entry name" value="DGC-Regulatory_Protein"/>
</dbReference>
<evidence type="ECO:0000256" key="1">
    <source>
        <dbReference type="PROSITE-ProRule" id="PRU00244"/>
    </source>
</evidence>
<dbReference type="PROSITE" id="PS50887">
    <property type="entry name" value="GGDEF"/>
    <property type="match status" value="1"/>
</dbReference>
<proteinExistence type="predicted"/>
<dbReference type="PANTHER" id="PTHR46663">
    <property type="entry name" value="DIGUANYLATE CYCLASE DGCT-RELATED"/>
    <property type="match status" value="1"/>
</dbReference>
<keyword evidence="5" id="KW-1185">Reference proteome</keyword>
<dbReference type="NCBIfam" id="TIGR00254">
    <property type="entry name" value="GGDEF"/>
    <property type="match status" value="1"/>
</dbReference>
<dbReference type="Pfam" id="PF03707">
    <property type="entry name" value="MHYT"/>
    <property type="match status" value="3"/>
</dbReference>
<reference evidence="4 5" key="1">
    <citation type="submission" date="2018-11" db="EMBL/GenBank/DDBJ databases">
        <title>Genomic Encyclopedia of Type Strains, Phase IV (KMG-IV): sequencing the most valuable type-strain genomes for metagenomic binning, comparative biology and taxonomic classification.</title>
        <authorList>
            <person name="Goeker M."/>
        </authorList>
    </citation>
    <scope>NUCLEOTIDE SEQUENCE [LARGE SCALE GENOMIC DNA]</scope>
    <source>
        <strain evidence="4 5">DSM 18090</strain>
    </source>
</reference>
<dbReference type="SMART" id="SM00267">
    <property type="entry name" value="GGDEF"/>
    <property type="match status" value="1"/>
</dbReference>
<dbReference type="InterPro" id="IPR000160">
    <property type="entry name" value="GGDEF_dom"/>
</dbReference>
<dbReference type="GO" id="GO:0016020">
    <property type="term" value="C:membrane"/>
    <property type="evidence" value="ECO:0007669"/>
    <property type="project" value="UniProtKB-UniRule"/>
</dbReference>
<evidence type="ECO:0000313" key="5">
    <source>
        <dbReference type="Proteomes" id="UP000276443"/>
    </source>
</evidence>
<comment type="caution">
    <text evidence="4">The sequence shown here is derived from an EMBL/GenBank/DDBJ whole genome shotgun (WGS) entry which is preliminary data.</text>
</comment>
<name>A0A3N5C3C7_9BACI</name>
<protein>
    <submittedName>
        <fullName evidence="4">Diguanylate cyclase/phosphodiesterase</fullName>
    </submittedName>
</protein>
<evidence type="ECO:0000313" key="4">
    <source>
        <dbReference type="EMBL" id="RPF53932.1"/>
    </source>
</evidence>
<dbReference type="RefSeq" id="WP_124220522.1">
    <property type="nucleotide sequence ID" value="NZ_RKRF01000008.1"/>
</dbReference>
<dbReference type="Pfam" id="PF00990">
    <property type="entry name" value="GGDEF"/>
    <property type="match status" value="1"/>
</dbReference>
<organism evidence="4 5">
    <name type="scientific">Aquisalibacillus elongatus</name>
    <dbReference type="NCBI Taxonomy" id="485577"/>
    <lineage>
        <taxon>Bacteria</taxon>
        <taxon>Bacillati</taxon>
        <taxon>Bacillota</taxon>
        <taxon>Bacilli</taxon>
        <taxon>Bacillales</taxon>
        <taxon>Bacillaceae</taxon>
        <taxon>Aquisalibacillus</taxon>
    </lineage>
</organism>
<dbReference type="InterPro" id="IPR005330">
    <property type="entry name" value="MHYT_dom"/>
</dbReference>
<dbReference type="FunFam" id="3.30.70.270:FF:000001">
    <property type="entry name" value="Diguanylate cyclase domain protein"/>
    <property type="match status" value="1"/>
</dbReference>
<gene>
    <name evidence="4" type="ORF">EDC24_1117</name>
</gene>
<dbReference type="PANTHER" id="PTHR46663:SF2">
    <property type="entry name" value="GGDEF DOMAIN-CONTAINING PROTEIN"/>
    <property type="match status" value="1"/>
</dbReference>
<dbReference type="CDD" id="cd01949">
    <property type="entry name" value="GGDEF"/>
    <property type="match status" value="1"/>
</dbReference>
<dbReference type="Gene3D" id="3.30.70.270">
    <property type="match status" value="1"/>
</dbReference>
<dbReference type="EMBL" id="RKRF01000008">
    <property type="protein sequence ID" value="RPF53932.1"/>
    <property type="molecule type" value="Genomic_DNA"/>
</dbReference>
<feature type="domain" description="MHYT" evidence="3">
    <location>
        <begin position="8"/>
        <end position="199"/>
    </location>
</feature>
<dbReference type="PROSITE" id="PS50924">
    <property type="entry name" value="MHYT"/>
    <property type="match status" value="1"/>
</dbReference>
<dbReference type="AlphaFoldDB" id="A0A3N5C3C7"/>
<dbReference type="InterPro" id="IPR043128">
    <property type="entry name" value="Rev_trsase/Diguanyl_cyclase"/>
</dbReference>
<evidence type="ECO:0000259" key="2">
    <source>
        <dbReference type="PROSITE" id="PS50887"/>
    </source>
</evidence>
<keyword evidence="1" id="KW-0472">Membrane</keyword>
<feature type="domain" description="GGDEF" evidence="2">
    <location>
        <begin position="284"/>
        <end position="415"/>
    </location>
</feature>
<dbReference type="InterPro" id="IPR029787">
    <property type="entry name" value="Nucleotide_cyclase"/>
</dbReference>